<name>X1TLH9_9ZZZZ</name>
<accession>X1TLH9</accession>
<comment type="caution">
    <text evidence="1">The sequence shown here is derived from an EMBL/GenBank/DDBJ whole genome shotgun (WGS) entry which is preliminary data.</text>
</comment>
<feature type="non-terminal residue" evidence="1">
    <location>
        <position position="1"/>
    </location>
</feature>
<protein>
    <submittedName>
        <fullName evidence="1">Uncharacterized protein</fullName>
    </submittedName>
</protein>
<sequence>AEFALVKTKNPRISGNPRKMDIKNVKLFSKTGVFAINFRVKSSNSYQI</sequence>
<dbReference type="AlphaFoldDB" id="X1TLH9"/>
<dbReference type="EMBL" id="BARW01012146">
    <property type="protein sequence ID" value="GAI80899.1"/>
    <property type="molecule type" value="Genomic_DNA"/>
</dbReference>
<proteinExistence type="predicted"/>
<gene>
    <name evidence="1" type="ORF">S12H4_23036</name>
</gene>
<organism evidence="1">
    <name type="scientific">marine sediment metagenome</name>
    <dbReference type="NCBI Taxonomy" id="412755"/>
    <lineage>
        <taxon>unclassified sequences</taxon>
        <taxon>metagenomes</taxon>
        <taxon>ecological metagenomes</taxon>
    </lineage>
</organism>
<evidence type="ECO:0000313" key="1">
    <source>
        <dbReference type="EMBL" id="GAI80899.1"/>
    </source>
</evidence>
<reference evidence="1" key="1">
    <citation type="journal article" date="2014" name="Front. Microbiol.">
        <title>High frequency of phylogenetically diverse reductive dehalogenase-homologous genes in deep subseafloor sedimentary metagenomes.</title>
        <authorList>
            <person name="Kawai M."/>
            <person name="Futagami T."/>
            <person name="Toyoda A."/>
            <person name="Takaki Y."/>
            <person name="Nishi S."/>
            <person name="Hori S."/>
            <person name="Arai W."/>
            <person name="Tsubouchi T."/>
            <person name="Morono Y."/>
            <person name="Uchiyama I."/>
            <person name="Ito T."/>
            <person name="Fujiyama A."/>
            <person name="Inagaki F."/>
            <person name="Takami H."/>
        </authorList>
    </citation>
    <scope>NUCLEOTIDE SEQUENCE</scope>
    <source>
        <strain evidence="1">Expedition CK06-06</strain>
    </source>
</reference>